<organism evidence="2 3">
    <name type="scientific">Panicum miliaceum</name>
    <name type="common">Proso millet</name>
    <name type="synonym">Broomcorn millet</name>
    <dbReference type="NCBI Taxonomy" id="4540"/>
    <lineage>
        <taxon>Eukaryota</taxon>
        <taxon>Viridiplantae</taxon>
        <taxon>Streptophyta</taxon>
        <taxon>Embryophyta</taxon>
        <taxon>Tracheophyta</taxon>
        <taxon>Spermatophyta</taxon>
        <taxon>Magnoliopsida</taxon>
        <taxon>Liliopsida</taxon>
        <taxon>Poales</taxon>
        <taxon>Poaceae</taxon>
        <taxon>PACMAD clade</taxon>
        <taxon>Panicoideae</taxon>
        <taxon>Panicodae</taxon>
        <taxon>Paniceae</taxon>
        <taxon>Panicinae</taxon>
        <taxon>Panicum</taxon>
        <taxon>Panicum sect. Panicum</taxon>
    </lineage>
</organism>
<dbReference type="AlphaFoldDB" id="A0A3L6T6E3"/>
<dbReference type="PANTHER" id="PTHR33127:SF5">
    <property type="entry name" value="TRANSMEMBRANE PROTEIN"/>
    <property type="match status" value="1"/>
</dbReference>
<sequence>MAARGSPDMFLWDPYTGTRISLPPDREGFLMGDGHWRCLLSRKPVVAAAHPNCTVDVLVLSLEGTAFWHCRLGRDERWLRHEYDHDQLPLSTPSTLNGMFVIMFVNKVVMLELSTEPVMFTEIPVDMDPASTPPCTYSMSRLVESRGDLFRVTFLLSDLQRRIIDGISVFKLDLSARVWEKVELLDGRVFLVQYPSQFWRIA</sequence>
<evidence type="ECO:0000259" key="1">
    <source>
        <dbReference type="Pfam" id="PF03478"/>
    </source>
</evidence>
<protein>
    <recommendedName>
        <fullName evidence="1">KIB1-4 beta-propeller domain-containing protein</fullName>
    </recommendedName>
</protein>
<dbReference type="InterPro" id="IPR005174">
    <property type="entry name" value="KIB1-4_b-propeller"/>
</dbReference>
<name>A0A3L6T6E3_PANMI</name>
<proteinExistence type="predicted"/>
<dbReference type="PANTHER" id="PTHR33127">
    <property type="entry name" value="TRANSMEMBRANE PROTEIN"/>
    <property type="match status" value="1"/>
</dbReference>
<dbReference type="Proteomes" id="UP000275267">
    <property type="component" value="Unassembled WGS sequence"/>
</dbReference>
<dbReference type="Pfam" id="PF03478">
    <property type="entry name" value="Beta-prop_KIB1-4"/>
    <property type="match status" value="1"/>
</dbReference>
<evidence type="ECO:0000313" key="3">
    <source>
        <dbReference type="Proteomes" id="UP000275267"/>
    </source>
</evidence>
<accession>A0A3L6T6E3</accession>
<dbReference type="STRING" id="4540.A0A3L6T6E3"/>
<keyword evidence="3" id="KW-1185">Reference proteome</keyword>
<evidence type="ECO:0000313" key="2">
    <source>
        <dbReference type="EMBL" id="RLN33855.1"/>
    </source>
</evidence>
<comment type="caution">
    <text evidence="2">The sequence shown here is derived from an EMBL/GenBank/DDBJ whole genome shotgun (WGS) entry which is preliminary data.</text>
</comment>
<feature type="domain" description="KIB1-4 beta-propeller" evidence="1">
    <location>
        <begin position="6"/>
        <end position="198"/>
    </location>
</feature>
<dbReference type="EMBL" id="PQIB02000002">
    <property type="protein sequence ID" value="RLN33855.1"/>
    <property type="molecule type" value="Genomic_DNA"/>
</dbReference>
<gene>
    <name evidence="2" type="ORF">C2845_PM03G33110</name>
</gene>
<dbReference type="OrthoDB" id="692759at2759"/>
<reference evidence="3" key="1">
    <citation type="journal article" date="2019" name="Nat. Commun.">
        <title>The genome of broomcorn millet.</title>
        <authorList>
            <person name="Zou C."/>
            <person name="Miki D."/>
            <person name="Li D."/>
            <person name="Tang Q."/>
            <person name="Xiao L."/>
            <person name="Rajput S."/>
            <person name="Deng P."/>
            <person name="Jia W."/>
            <person name="Huang R."/>
            <person name="Zhang M."/>
            <person name="Sun Y."/>
            <person name="Hu J."/>
            <person name="Fu X."/>
            <person name="Schnable P.S."/>
            <person name="Li F."/>
            <person name="Zhang H."/>
            <person name="Feng B."/>
            <person name="Zhu X."/>
            <person name="Liu R."/>
            <person name="Schnable J.C."/>
            <person name="Zhu J.-K."/>
            <person name="Zhang H."/>
        </authorList>
    </citation>
    <scope>NUCLEOTIDE SEQUENCE [LARGE SCALE GENOMIC DNA]</scope>
</reference>